<proteinExistence type="predicted"/>
<sequence>MKKRWILNLLLLAVVVGIALFLHLKPQAQTGVGKFEVSQLKMADFNQVKAEFPAKAPTIFEKVDGYWMMRKPYAARADQASVQRVMSIIAATTMTKLPLLDPAKYGLDQPVLKLTLSGSKGEQVFTFGTYNPVSEEQYVAYAGQVYLLGGQYSEAAATQPIEMVDKTPLSPAERKQLAGFDLAHLEQWEENALKVVLSSQGQWSVNVTNAKPTQNEMNEWMDFSWLQSQATSVEFYSPDRKQTYPSFEVVLRNGKKVHFDKLQESPEYLLARPDEGIIYHFTNDAGFTMVNPPVNIQAAK</sequence>
<evidence type="ECO:0000313" key="2">
    <source>
        <dbReference type="EMBL" id="QDC43618.1"/>
    </source>
</evidence>
<dbReference type="KEGG" id="mmec:FIU01_03165"/>
<dbReference type="RefSeq" id="WP_140002890.1">
    <property type="nucleotide sequence ID" value="NZ_CP040946.1"/>
</dbReference>
<evidence type="ECO:0000259" key="1">
    <source>
        <dbReference type="Pfam" id="PF14238"/>
    </source>
</evidence>
<accession>A0A5B8CQU4</accession>
<organism evidence="2 3">
    <name type="scientific">Methylophilus medardicus</name>
    <dbReference type="NCBI Taxonomy" id="2588534"/>
    <lineage>
        <taxon>Bacteria</taxon>
        <taxon>Pseudomonadati</taxon>
        <taxon>Pseudomonadota</taxon>
        <taxon>Betaproteobacteria</taxon>
        <taxon>Nitrosomonadales</taxon>
        <taxon>Methylophilaceae</taxon>
        <taxon>Methylophilus</taxon>
    </lineage>
</organism>
<dbReference type="OrthoDB" id="8534137at2"/>
<feature type="domain" description="DUF4340" evidence="1">
    <location>
        <begin position="67"/>
        <end position="219"/>
    </location>
</feature>
<keyword evidence="3" id="KW-1185">Reference proteome</keyword>
<evidence type="ECO:0000313" key="3">
    <source>
        <dbReference type="Proteomes" id="UP000311008"/>
    </source>
</evidence>
<dbReference type="Proteomes" id="UP000311008">
    <property type="component" value="Chromosome"/>
</dbReference>
<dbReference type="AlphaFoldDB" id="A0A5B8CQU4"/>
<protein>
    <submittedName>
        <fullName evidence="2">DUF4340 domain-containing protein</fullName>
    </submittedName>
</protein>
<dbReference type="Pfam" id="PF14238">
    <property type="entry name" value="DUF4340"/>
    <property type="match status" value="1"/>
</dbReference>
<dbReference type="EMBL" id="CP040946">
    <property type="protein sequence ID" value="QDC43618.1"/>
    <property type="molecule type" value="Genomic_DNA"/>
</dbReference>
<reference evidence="3" key="1">
    <citation type="journal article" date="2019" name="ISME J.">
        <title>Evolution in action: habitat transition from sediment to the pelagial leads to genome streamlining in Methylophilaceae.</title>
        <authorList>
            <person name="Salcher M."/>
            <person name="Schaefle D."/>
            <person name="Kaspar M."/>
            <person name="Neuenschwander S.M."/>
            <person name="Ghai R."/>
        </authorList>
    </citation>
    <scope>NUCLEOTIDE SEQUENCE [LARGE SCALE GENOMIC DNA]</scope>
    <source>
        <strain evidence="3">MMS-M-51</strain>
    </source>
</reference>
<dbReference type="InterPro" id="IPR025641">
    <property type="entry name" value="DUF4340"/>
</dbReference>
<name>A0A5B8CQU4_9PROT</name>
<gene>
    <name evidence="2" type="ORF">FIU01_03165</name>
</gene>